<dbReference type="CDD" id="cd01516">
    <property type="entry name" value="FBPase_glpX"/>
    <property type="match status" value="1"/>
</dbReference>
<dbReference type="RefSeq" id="WP_211546697.1">
    <property type="nucleotide sequence ID" value="NZ_JAGTUF010000003.1"/>
</dbReference>
<dbReference type="PANTHER" id="PTHR30447:SF0">
    <property type="entry name" value="FRUCTOSE-1,6-BISPHOSPHATASE 1 CLASS 2-RELATED"/>
    <property type="match status" value="1"/>
</dbReference>
<dbReference type="PANTHER" id="PTHR30447">
    <property type="entry name" value="FRUCTOSE-1,6-BISPHOSPHATASE CLASS 2"/>
    <property type="match status" value="1"/>
</dbReference>
<keyword evidence="4 8" id="KW-0378">Hydrolase</keyword>
<dbReference type="Gene3D" id="3.30.540.10">
    <property type="entry name" value="Fructose-1,6-Bisphosphatase, subunit A, domain 1"/>
    <property type="match status" value="1"/>
</dbReference>
<sequence>MPNRVFVPPPHALDRNLALEVVRVTEASALAASRWVGRGDEKAADEAATAAMREALNSLSMEGRVVNGGGGATLANGDKVGTGTGPKVDIVLTPIEGATICAKGSHNAISVIAATQEGSFLHVPADAYMEKLAIGPGLPTGIIDLSVSPEDNLINVAAAKGVAVADLTVCMLDRPRHGDLLGRIYEAGARVVLIDDGDVSGAIAVGLLQTGIDLYMGSGGAAEGVLAAAGLKCLGGQMQCRLLLRSEDDRAKARAAGIRDIQAQWTIDDMVKGEVMFAATGITDGNILAGIRLRQGGAVSHSLVMRSTTGTLRTMTSQHDFSRHAQLHRD</sequence>
<evidence type="ECO:0000256" key="3">
    <source>
        <dbReference type="ARBA" id="ARBA00022723"/>
    </source>
</evidence>
<keyword evidence="6 7" id="KW-0119">Carbohydrate metabolism</keyword>
<evidence type="ECO:0000313" key="8">
    <source>
        <dbReference type="EMBL" id="MBR9971181.1"/>
    </source>
</evidence>
<dbReference type="Pfam" id="PF03320">
    <property type="entry name" value="FBPase_glpX"/>
    <property type="match status" value="1"/>
</dbReference>
<evidence type="ECO:0000256" key="6">
    <source>
        <dbReference type="ARBA" id="ARBA00023277"/>
    </source>
</evidence>
<keyword evidence="5" id="KW-0464">Manganese</keyword>
<dbReference type="NCBIfam" id="TIGR00330">
    <property type="entry name" value="glpX"/>
    <property type="match status" value="1"/>
</dbReference>
<evidence type="ECO:0000256" key="4">
    <source>
        <dbReference type="ARBA" id="ARBA00022801"/>
    </source>
</evidence>
<dbReference type="Proteomes" id="UP000680714">
    <property type="component" value="Unassembled WGS sequence"/>
</dbReference>
<evidence type="ECO:0000256" key="5">
    <source>
        <dbReference type="ARBA" id="ARBA00023211"/>
    </source>
</evidence>
<name>A0ABS5I9S7_9PROT</name>
<dbReference type="SUPFAM" id="SSF56655">
    <property type="entry name" value="Carbohydrate phosphatase"/>
    <property type="match status" value="1"/>
</dbReference>
<evidence type="ECO:0000256" key="7">
    <source>
        <dbReference type="PIRNR" id="PIRNR004532"/>
    </source>
</evidence>
<keyword evidence="9" id="KW-1185">Reference proteome</keyword>
<protein>
    <recommendedName>
        <fullName evidence="7">Fructose-1,6-bisphosphatase</fullName>
    </recommendedName>
</protein>
<gene>
    <name evidence="8" type="primary">glpX</name>
    <name evidence="8" type="ORF">KEC16_05580</name>
</gene>
<reference evidence="8 9" key="1">
    <citation type="submission" date="2021-04" db="EMBL/GenBank/DDBJ databases">
        <title>Magnetospirillum sulfuroxidans sp. nov., a facultative chemolithoautotrophic sulfur-oxidizing alphaproteobacterium isolated from freshwater sediment and proposals for Paramagetospirillum gen. nov., and Magnetospirillaceae fam. nov.</title>
        <authorList>
            <person name="Koziaeva V."/>
            <person name="Geelhoed J.S."/>
            <person name="Sorokin D.Y."/>
            <person name="Grouzdev D.S."/>
        </authorList>
    </citation>
    <scope>NUCLEOTIDE SEQUENCE [LARGE SCALE GENOMIC DNA]</scope>
    <source>
        <strain evidence="8 9">J10</strain>
    </source>
</reference>
<comment type="caution">
    <text evidence="8">The sequence shown here is derived from an EMBL/GenBank/DDBJ whole genome shotgun (WGS) entry which is preliminary data.</text>
</comment>
<comment type="catalytic activity">
    <reaction evidence="1">
        <text>beta-D-fructose 1,6-bisphosphate + H2O = beta-D-fructose 6-phosphate + phosphate</text>
        <dbReference type="Rhea" id="RHEA:11064"/>
        <dbReference type="ChEBI" id="CHEBI:15377"/>
        <dbReference type="ChEBI" id="CHEBI:32966"/>
        <dbReference type="ChEBI" id="CHEBI:43474"/>
        <dbReference type="ChEBI" id="CHEBI:57634"/>
        <dbReference type="EC" id="3.1.3.11"/>
    </reaction>
</comment>
<accession>A0ABS5I9S7</accession>
<comment type="similarity">
    <text evidence="2 7">Belongs to the FBPase class 2 family.</text>
</comment>
<proteinExistence type="inferred from homology"/>
<dbReference type="Gene3D" id="3.40.190.90">
    <property type="match status" value="1"/>
</dbReference>
<keyword evidence="3" id="KW-0479">Metal-binding</keyword>
<evidence type="ECO:0000256" key="1">
    <source>
        <dbReference type="ARBA" id="ARBA00001273"/>
    </source>
</evidence>
<dbReference type="GO" id="GO:0042132">
    <property type="term" value="F:fructose 1,6-bisphosphate 1-phosphatase activity"/>
    <property type="evidence" value="ECO:0007669"/>
    <property type="project" value="UniProtKB-EC"/>
</dbReference>
<evidence type="ECO:0000256" key="2">
    <source>
        <dbReference type="ARBA" id="ARBA00008989"/>
    </source>
</evidence>
<dbReference type="EMBL" id="JAGTUF010000003">
    <property type="protein sequence ID" value="MBR9971181.1"/>
    <property type="molecule type" value="Genomic_DNA"/>
</dbReference>
<organism evidence="8 9">
    <name type="scientific">Magnetospirillum sulfuroxidans</name>
    <dbReference type="NCBI Taxonomy" id="611300"/>
    <lineage>
        <taxon>Bacteria</taxon>
        <taxon>Pseudomonadati</taxon>
        <taxon>Pseudomonadota</taxon>
        <taxon>Alphaproteobacteria</taxon>
        <taxon>Rhodospirillales</taxon>
        <taxon>Rhodospirillaceae</taxon>
        <taxon>Magnetospirillum</taxon>
    </lineage>
</organism>
<evidence type="ECO:0000313" key="9">
    <source>
        <dbReference type="Proteomes" id="UP000680714"/>
    </source>
</evidence>
<dbReference type="InterPro" id="IPR004464">
    <property type="entry name" value="FBPase_class-2/SBPase"/>
</dbReference>
<dbReference type="PIRSF" id="PIRSF004532">
    <property type="entry name" value="GlpX"/>
    <property type="match status" value="1"/>
</dbReference>